<feature type="region of interest" description="Disordered" evidence="1">
    <location>
        <begin position="1"/>
        <end position="40"/>
    </location>
</feature>
<dbReference type="EMBL" id="OU892287">
    <property type="protein sequence ID" value="CAG9762320.1"/>
    <property type="molecule type" value="Genomic_DNA"/>
</dbReference>
<sequence>MENVSNDVGGDGEKVSSWEKVPKRQLVEEENVSSEGKVPFKSKVDSTKEFNLQDNVEHSSDKCLDQEVIIENTPNNNLIEFTTDNTNTEEMIDCQEHSANTVSSNEAVLK</sequence>
<evidence type="ECO:0000256" key="1">
    <source>
        <dbReference type="SAM" id="MobiDB-lite"/>
    </source>
</evidence>
<name>A0A9N9MCY7_9CUCU</name>
<organism evidence="2 3">
    <name type="scientific">Ceutorhynchus assimilis</name>
    <name type="common">cabbage seed weevil</name>
    <dbReference type="NCBI Taxonomy" id="467358"/>
    <lineage>
        <taxon>Eukaryota</taxon>
        <taxon>Metazoa</taxon>
        <taxon>Ecdysozoa</taxon>
        <taxon>Arthropoda</taxon>
        <taxon>Hexapoda</taxon>
        <taxon>Insecta</taxon>
        <taxon>Pterygota</taxon>
        <taxon>Neoptera</taxon>
        <taxon>Endopterygota</taxon>
        <taxon>Coleoptera</taxon>
        <taxon>Polyphaga</taxon>
        <taxon>Cucujiformia</taxon>
        <taxon>Curculionidae</taxon>
        <taxon>Ceutorhynchinae</taxon>
        <taxon>Ceutorhynchus</taxon>
    </lineage>
</organism>
<evidence type="ECO:0000313" key="2">
    <source>
        <dbReference type="EMBL" id="CAG9762320.1"/>
    </source>
</evidence>
<accession>A0A9N9MCY7</accession>
<gene>
    <name evidence="2" type="ORF">CEUTPL_LOCUS3002</name>
</gene>
<proteinExistence type="predicted"/>
<evidence type="ECO:0000313" key="3">
    <source>
        <dbReference type="Proteomes" id="UP001152799"/>
    </source>
</evidence>
<protein>
    <submittedName>
        <fullName evidence="2">Uncharacterized protein</fullName>
    </submittedName>
</protein>
<keyword evidence="3" id="KW-1185">Reference proteome</keyword>
<feature type="compositionally biased region" description="Basic and acidic residues" evidence="1">
    <location>
        <begin position="11"/>
        <end position="27"/>
    </location>
</feature>
<reference evidence="2" key="1">
    <citation type="submission" date="2022-01" db="EMBL/GenBank/DDBJ databases">
        <authorList>
            <person name="King R."/>
        </authorList>
    </citation>
    <scope>NUCLEOTIDE SEQUENCE</scope>
</reference>
<dbReference type="Proteomes" id="UP001152799">
    <property type="component" value="Chromosome 11"/>
</dbReference>
<dbReference type="AlphaFoldDB" id="A0A9N9MCY7"/>